<keyword evidence="4" id="KW-0808">Transferase</keyword>
<accession>A0A8S4DSN8</accession>
<dbReference type="SMART" id="SM00220">
    <property type="entry name" value="S_TKc"/>
    <property type="match status" value="1"/>
</dbReference>
<dbReference type="PROSITE" id="PS51285">
    <property type="entry name" value="AGC_KINASE_CTER"/>
    <property type="match status" value="1"/>
</dbReference>
<evidence type="ECO:0000259" key="14">
    <source>
        <dbReference type="PROSITE" id="PS51285"/>
    </source>
</evidence>
<dbReference type="PROSITE" id="PS50011">
    <property type="entry name" value="PROTEIN_KINASE_DOM"/>
    <property type="match status" value="1"/>
</dbReference>
<keyword evidence="3" id="KW-0597">Phosphoprotein</keyword>
<feature type="compositionally biased region" description="Basic and acidic residues" evidence="12">
    <location>
        <begin position="785"/>
        <end position="815"/>
    </location>
</feature>
<comment type="caution">
    <text evidence="15">The sequence shown here is derived from an EMBL/GenBank/DDBJ whole genome shotgun (WGS) entry which is preliminary data.</text>
</comment>
<dbReference type="GO" id="GO:0005524">
    <property type="term" value="F:ATP binding"/>
    <property type="evidence" value="ECO:0007669"/>
    <property type="project" value="UniProtKB-UniRule"/>
</dbReference>
<feature type="coiled-coil region" evidence="11">
    <location>
        <begin position="485"/>
        <end position="587"/>
    </location>
</feature>
<feature type="coiled-coil region" evidence="11">
    <location>
        <begin position="1316"/>
        <end position="1343"/>
    </location>
</feature>
<dbReference type="InterPro" id="IPR017441">
    <property type="entry name" value="Protein_kinase_ATP_BS"/>
</dbReference>
<dbReference type="InterPro" id="IPR050839">
    <property type="entry name" value="Rho-assoc_Ser/Thr_Kinase"/>
</dbReference>
<keyword evidence="2" id="KW-0723">Serine/threonine-protein kinase</keyword>
<dbReference type="Gene3D" id="1.10.510.10">
    <property type="entry name" value="Transferase(Phosphotransferase) domain 1"/>
    <property type="match status" value="1"/>
</dbReference>
<feature type="compositionally biased region" description="Basic and acidic residues" evidence="12">
    <location>
        <begin position="848"/>
        <end position="867"/>
    </location>
</feature>
<evidence type="ECO:0000259" key="13">
    <source>
        <dbReference type="PROSITE" id="PS50011"/>
    </source>
</evidence>
<protein>
    <recommendedName>
        <fullName evidence="1">non-specific serine/threonine protein kinase</fullName>
        <ecNumber evidence="1">2.7.11.1</ecNumber>
    </recommendedName>
</protein>
<dbReference type="Pfam" id="PF00780">
    <property type="entry name" value="CNH"/>
    <property type="match status" value="1"/>
</dbReference>
<evidence type="ECO:0000256" key="4">
    <source>
        <dbReference type="ARBA" id="ARBA00022679"/>
    </source>
</evidence>
<feature type="region of interest" description="Disordered" evidence="12">
    <location>
        <begin position="848"/>
        <end position="870"/>
    </location>
</feature>
<sequence>MEPSKEAIAVRLTRLNRQILGKVTSGNTTNFSKRTIDREALLDALTVLYDECNDDPVKKCDELVRAFVDKYRSTLAELRRTRVCIADFELLQVIGRGHFGDVHMVREKQTGDVYALKVVRKEAAARRAACAGDERDVLAAAAAPCLPKLQYAFQDNTNLYLVMELCSGGDLASLLSRRSEPLCERDAAFYVAETAHALRTLHNLGFVHRDVKPHNILLDRCGHIKLGDFGSATRLSSDSAAPPPATADYVAPELLAAAACAARHAVCLDCCRGLAPAPATACDYWSLGVVAFELVTLRRPFSSDDDDSVALILSNIQRYERSESASLPFAPPPAPPSPQWRALVAGLLRVHASKRFNYLDTLQHPALKHLTMHTIRDQAPPWVPSLRGPEDASCFSPAPREKPPAPQAPFRTRAPFAGQLPFVGFSYVAPEDNEDSISGGGFNASHDCTAIDLATFKSAEKLAVMRAREIASLQGRLAAAEAAAAADAEHARRGAEAEAERVRATLQAEITALSAQNKRLERELDIDKQERMSLERTIQEMTSSAKERANSELRRMQAKVAEMEVERNLLREEQKRLETKVEEMTAQCERNLAAADSARAQQRHYKEIIGYVQDLSHRRLTEISVRPIESMAKERALRRQTLSGCEADSRAVGARIAAAEATAAKETRAKDEADRKLLQAEQANRTLQAELSSVREELGRVQECYSEKKRVSEASSEQLRQAQLQLTEEKVKSAALLAQVQELQSELAEVHRREAALEELASRTERRLQERVNDADSRAASAAEENARHREKAALEELASRTERRLQERVNDADSRAASAAEENARHREKVNSLEQLVRQLEREVSALEARKKDAHSDTESVGEDAHSGAQVQLLKEQLARAEAQLQARTEEMAALRQEARTANLERWRKERELNDLSVTHKTSERELKRLEERIDRATELRKTAEQKAAALQAEVDSLRPRCESVSKELELTKKRLERLMKEHEVASAEVDRSRNDILKLKSELQYSEKRRIRAEQQEELGGRERAALRDDAAAARAEAASLVQSLLQFCEKRRIRAEQQEELGGRERAALRDDAAAATAEAASLVQLKSVLQYSEKRRIRAEQQEELGGRERAALRDDAAAARAVSASLVQNSKALQEACSLMEEQLTDLERLTDLHEQKNKELEKEVESLRSELSSCSVKLAAAERAAVERDSKLRESEIECEEAKEQLGQALNEIDVLRDRLDDRTDRIASLESQLTSSEDERHSLSQCLAGAGRHSHALQEECAALRTRAAERHRQAMELQQQLNDAQCLAGAGRHSHALQEECAALRTRAAERHRQAMELQQQLNDAQEEIAALKEAADAAAAWWRTRETKADATLRQQAKLIDFLQTKIEEGKHKKSHKWFGKSPARGSAGSPPLRRANRELRDEVGRLRKQLSSVSGSGINETLATPKRDTFKKARDLNINKSLEGEKKTQVNGVKSIDMPDGTKSSKDDDDMVKIVWSDGHVQERVRVRCSSGALILVRDGRELRARLVSTTTQNLLHNEAQRGFTIKIDSDSTPSEASVVCSTIEQRAQFITQLTPAASRGYAPAETARLSDDAAVACCLGSDAVAFGCSKGIYSLRGQIRLEHKEQHMWDGPVSALAAAATRVVVVSRGQVLHGSLHALESALRRAPNLSPTLQVEKVYCLPEGTTYSLLQAIQGDAPDAACVAVAGNQRVFLLRYDFSREAFTTSRSLTVDRRPSSLLLTPAALYIAGERPLKLKLPSGVLEHFAMENATVSAAAKKHSPPKAILLIREHPAEILICYNECGVFVDENGKKTRSEEPKWSIAADRFEFVSPFLYIVGSEMIDIVHVNDESYRAPPCTCDTDSVASSDCYSTEHVFHLKVTDCTFLGKAPNGILIQSKVAGDLVISTVEGMAAFRSIGASVESLATISDTKGSTVSLAQSTTDPSTEESSRDASRRESVESREQETAFQADIRKRATQLRQKQQRQAAPSNDVIKAVLTTELSLKRSSKGSRKSAPIEEESDSDTSQEKENKPRNPADLCAEMFTKQVKFQKI</sequence>
<dbReference type="GO" id="GO:0031032">
    <property type="term" value="P:actomyosin structure organization"/>
    <property type="evidence" value="ECO:0007669"/>
    <property type="project" value="TreeGrafter"/>
</dbReference>
<feature type="compositionally biased region" description="Basic and acidic residues" evidence="12">
    <location>
        <begin position="1939"/>
        <end position="1956"/>
    </location>
</feature>
<evidence type="ECO:0000256" key="6">
    <source>
        <dbReference type="ARBA" id="ARBA00022777"/>
    </source>
</evidence>
<feature type="domain" description="AGC-kinase C-terminal" evidence="14">
    <location>
        <begin position="368"/>
        <end position="437"/>
    </location>
</feature>
<dbReference type="PANTHER" id="PTHR22988:SF71">
    <property type="entry name" value="CITRON RHO-INTERACTING KINASE"/>
    <property type="match status" value="1"/>
</dbReference>
<feature type="region of interest" description="Disordered" evidence="12">
    <location>
        <begin position="1994"/>
        <end position="2030"/>
    </location>
</feature>
<comment type="catalytic activity">
    <reaction evidence="8">
        <text>L-threonyl-[protein] + ATP = O-phospho-L-threonyl-[protein] + ADP + H(+)</text>
        <dbReference type="Rhea" id="RHEA:46608"/>
        <dbReference type="Rhea" id="RHEA-COMP:11060"/>
        <dbReference type="Rhea" id="RHEA-COMP:11605"/>
        <dbReference type="ChEBI" id="CHEBI:15378"/>
        <dbReference type="ChEBI" id="CHEBI:30013"/>
        <dbReference type="ChEBI" id="CHEBI:30616"/>
        <dbReference type="ChEBI" id="CHEBI:61977"/>
        <dbReference type="ChEBI" id="CHEBI:456216"/>
        <dbReference type="EC" id="2.7.11.1"/>
    </reaction>
</comment>
<evidence type="ECO:0000256" key="11">
    <source>
        <dbReference type="SAM" id="Coils"/>
    </source>
</evidence>
<dbReference type="PROSITE" id="PS00107">
    <property type="entry name" value="PROTEIN_KINASE_ATP"/>
    <property type="match status" value="1"/>
</dbReference>
<dbReference type="InterPro" id="IPR000961">
    <property type="entry name" value="AGC-kinase_C"/>
</dbReference>
<dbReference type="GO" id="GO:0005737">
    <property type="term" value="C:cytoplasm"/>
    <property type="evidence" value="ECO:0007669"/>
    <property type="project" value="TreeGrafter"/>
</dbReference>
<evidence type="ECO:0000256" key="1">
    <source>
        <dbReference type="ARBA" id="ARBA00012513"/>
    </source>
</evidence>
<evidence type="ECO:0000256" key="3">
    <source>
        <dbReference type="ARBA" id="ARBA00022553"/>
    </source>
</evidence>
<feature type="compositionally biased region" description="Basic and acidic residues" evidence="12">
    <location>
        <begin position="2017"/>
        <end position="2026"/>
    </location>
</feature>
<reference evidence="15" key="1">
    <citation type="submission" date="2020-11" db="EMBL/GenBank/DDBJ databases">
        <authorList>
            <person name="Whiteford S."/>
        </authorList>
    </citation>
    <scope>NUCLEOTIDE SEQUENCE</scope>
</reference>
<dbReference type="GO" id="GO:0004674">
    <property type="term" value="F:protein serine/threonine kinase activity"/>
    <property type="evidence" value="ECO:0007669"/>
    <property type="project" value="UniProtKB-KW"/>
</dbReference>
<evidence type="ECO:0000313" key="15">
    <source>
        <dbReference type="EMBL" id="CAG9104296.1"/>
    </source>
</evidence>
<dbReference type="Proteomes" id="UP000653454">
    <property type="component" value="Unassembled WGS sequence"/>
</dbReference>
<feature type="region of interest" description="Disordered" evidence="12">
    <location>
        <begin position="1382"/>
        <end position="1404"/>
    </location>
</feature>
<evidence type="ECO:0000313" key="16">
    <source>
        <dbReference type="Proteomes" id="UP000653454"/>
    </source>
</evidence>
<keyword evidence="16" id="KW-1185">Reference proteome</keyword>
<evidence type="ECO:0000256" key="2">
    <source>
        <dbReference type="ARBA" id="ARBA00022527"/>
    </source>
</evidence>
<dbReference type="EMBL" id="CAJHNJ030000008">
    <property type="protein sequence ID" value="CAG9104296.1"/>
    <property type="molecule type" value="Genomic_DNA"/>
</dbReference>
<feature type="coiled-coil region" evidence="11">
    <location>
        <begin position="656"/>
        <end position="697"/>
    </location>
</feature>
<feature type="coiled-coil region" evidence="11">
    <location>
        <begin position="1135"/>
        <end position="1246"/>
    </location>
</feature>
<evidence type="ECO:0000256" key="9">
    <source>
        <dbReference type="ARBA" id="ARBA00048679"/>
    </source>
</evidence>
<evidence type="ECO:0000256" key="7">
    <source>
        <dbReference type="ARBA" id="ARBA00022840"/>
    </source>
</evidence>
<feature type="domain" description="Protein kinase" evidence="13">
    <location>
        <begin position="88"/>
        <end position="367"/>
    </location>
</feature>
<proteinExistence type="predicted"/>
<feature type="region of interest" description="Disordered" evidence="12">
    <location>
        <begin position="765"/>
        <end position="834"/>
    </location>
</feature>
<name>A0A8S4DSN8_PLUXY</name>
<dbReference type="InterPro" id="IPR008271">
    <property type="entry name" value="Ser/Thr_kinase_AS"/>
</dbReference>
<organism evidence="15 16">
    <name type="scientific">Plutella xylostella</name>
    <name type="common">Diamondback moth</name>
    <name type="synonym">Plutella maculipennis</name>
    <dbReference type="NCBI Taxonomy" id="51655"/>
    <lineage>
        <taxon>Eukaryota</taxon>
        <taxon>Metazoa</taxon>
        <taxon>Ecdysozoa</taxon>
        <taxon>Arthropoda</taxon>
        <taxon>Hexapoda</taxon>
        <taxon>Insecta</taxon>
        <taxon>Pterygota</taxon>
        <taxon>Neoptera</taxon>
        <taxon>Endopterygota</taxon>
        <taxon>Lepidoptera</taxon>
        <taxon>Glossata</taxon>
        <taxon>Ditrysia</taxon>
        <taxon>Yponomeutoidea</taxon>
        <taxon>Plutellidae</taxon>
        <taxon>Plutella</taxon>
    </lineage>
</organism>
<feature type="binding site" evidence="10">
    <location>
        <position position="121"/>
    </location>
    <ligand>
        <name>ATP</name>
        <dbReference type="ChEBI" id="CHEBI:30616"/>
    </ligand>
</feature>
<keyword evidence="11" id="KW-0175">Coiled coil</keyword>
<dbReference type="SUPFAM" id="SSF56112">
    <property type="entry name" value="Protein kinase-like (PK-like)"/>
    <property type="match status" value="1"/>
</dbReference>
<feature type="region of interest" description="Disordered" evidence="12">
    <location>
        <begin position="1923"/>
        <end position="1960"/>
    </location>
</feature>
<dbReference type="InterPro" id="IPR000719">
    <property type="entry name" value="Prot_kinase_dom"/>
</dbReference>
<evidence type="ECO:0000256" key="8">
    <source>
        <dbReference type="ARBA" id="ARBA00047899"/>
    </source>
</evidence>
<dbReference type="Pfam" id="PF00069">
    <property type="entry name" value="Pkinase"/>
    <property type="match status" value="1"/>
</dbReference>
<evidence type="ECO:0000256" key="5">
    <source>
        <dbReference type="ARBA" id="ARBA00022741"/>
    </source>
</evidence>
<keyword evidence="7 10" id="KW-0067">ATP-binding</keyword>
<feature type="region of interest" description="Disordered" evidence="12">
    <location>
        <begin position="381"/>
        <end position="411"/>
    </location>
</feature>
<dbReference type="InterPro" id="IPR011009">
    <property type="entry name" value="Kinase-like_dom_sf"/>
</dbReference>
<feature type="compositionally biased region" description="Polar residues" evidence="12">
    <location>
        <begin position="1923"/>
        <end position="1935"/>
    </location>
</feature>
<dbReference type="EC" id="2.7.11.1" evidence="1"/>
<evidence type="ECO:0000256" key="10">
    <source>
        <dbReference type="PROSITE-ProRule" id="PRU10141"/>
    </source>
</evidence>
<dbReference type="Gene3D" id="3.30.200.20">
    <property type="entry name" value="Phosphorylase Kinase, domain 1"/>
    <property type="match status" value="1"/>
</dbReference>
<dbReference type="InterPro" id="IPR001180">
    <property type="entry name" value="CNH_dom"/>
</dbReference>
<dbReference type="GO" id="GO:0005856">
    <property type="term" value="C:cytoskeleton"/>
    <property type="evidence" value="ECO:0007669"/>
    <property type="project" value="TreeGrafter"/>
</dbReference>
<gene>
    <name evidence="15" type="ORF">PLXY2_LOCUS3212</name>
</gene>
<keyword evidence="6" id="KW-0418">Kinase</keyword>
<feature type="compositionally biased region" description="Basic and acidic residues" evidence="12">
    <location>
        <begin position="765"/>
        <end position="777"/>
    </location>
</feature>
<keyword evidence="5 10" id="KW-0547">Nucleotide-binding</keyword>
<dbReference type="Gene3D" id="1.10.287.1490">
    <property type="match status" value="1"/>
</dbReference>
<dbReference type="PROSITE" id="PS00108">
    <property type="entry name" value="PROTEIN_KINASE_ST"/>
    <property type="match status" value="1"/>
</dbReference>
<comment type="catalytic activity">
    <reaction evidence="9">
        <text>L-seryl-[protein] + ATP = O-phospho-L-seryl-[protein] + ADP + H(+)</text>
        <dbReference type="Rhea" id="RHEA:17989"/>
        <dbReference type="Rhea" id="RHEA-COMP:9863"/>
        <dbReference type="Rhea" id="RHEA-COMP:11604"/>
        <dbReference type="ChEBI" id="CHEBI:15378"/>
        <dbReference type="ChEBI" id="CHEBI:29999"/>
        <dbReference type="ChEBI" id="CHEBI:30616"/>
        <dbReference type="ChEBI" id="CHEBI:83421"/>
        <dbReference type="ChEBI" id="CHEBI:456216"/>
        <dbReference type="EC" id="2.7.11.1"/>
    </reaction>
</comment>
<feature type="compositionally biased region" description="Basic and acidic residues" evidence="12">
    <location>
        <begin position="823"/>
        <end position="832"/>
    </location>
</feature>
<dbReference type="PANTHER" id="PTHR22988">
    <property type="entry name" value="MYOTONIC DYSTROPHY S/T KINASE-RELATED"/>
    <property type="match status" value="1"/>
</dbReference>
<evidence type="ECO:0000256" key="12">
    <source>
        <dbReference type="SAM" id="MobiDB-lite"/>
    </source>
</evidence>